<dbReference type="PROSITE" id="PS50208">
    <property type="entry name" value="CASPASE_P20"/>
    <property type="match status" value="1"/>
</dbReference>
<evidence type="ECO:0000313" key="4">
    <source>
        <dbReference type="Proteomes" id="UP000237682"/>
    </source>
</evidence>
<organism evidence="3 4">
    <name type="scientific">Labrys okinawensis</name>
    <dbReference type="NCBI Taxonomy" id="346911"/>
    <lineage>
        <taxon>Bacteria</taxon>
        <taxon>Pseudomonadati</taxon>
        <taxon>Pseudomonadota</taxon>
        <taxon>Alphaproteobacteria</taxon>
        <taxon>Hyphomicrobiales</taxon>
        <taxon>Xanthobacteraceae</taxon>
        <taxon>Labrys</taxon>
    </lineage>
</organism>
<dbReference type="RefSeq" id="WP_105863533.1">
    <property type="nucleotide sequence ID" value="NZ_PUEJ01000006.1"/>
</dbReference>
<evidence type="ECO:0000259" key="2">
    <source>
        <dbReference type="PROSITE" id="PS50208"/>
    </source>
</evidence>
<dbReference type="Pfam" id="PF13432">
    <property type="entry name" value="TPR_16"/>
    <property type="match status" value="1"/>
</dbReference>
<evidence type="ECO:0000256" key="1">
    <source>
        <dbReference type="PROSITE-ProRule" id="PRU00339"/>
    </source>
</evidence>
<accession>A0A2S9QA61</accession>
<dbReference type="EMBL" id="PUEJ01000006">
    <property type="protein sequence ID" value="PRH86238.1"/>
    <property type="molecule type" value="Genomic_DNA"/>
</dbReference>
<evidence type="ECO:0000313" key="3">
    <source>
        <dbReference type="EMBL" id="PRH86238.1"/>
    </source>
</evidence>
<keyword evidence="1" id="KW-0802">TPR repeat</keyword>
<gene>
    <name evidence="3" type="ORF">C5L14_18545</name>
</gene>
<dbReference type="PANTHER" id="PTHR22576:SF37">
    <property type="entry name" value="MUCOSA-ASSOCIATED LYMPHOID TISSUE LYMPHOMA TRANSLOCATION PROTEIN 1"/>
    <property type="match status" value="1"/>
</dbReference>
<name>A0A2S9QA61_9HYPH</name>
<dbReference type="SMART" id="SM00028">
    <property type="entry name" value="TPR"/>
    <property type="match status" value="7"/>
</dbReference>
<feature type="repeat" description="TPR" evidence="1">
    <location>
        <begin position="300"/>
        <end position="333"/>
    </location>
</feature>
<dbReference type="InterPro" id="IPR052039">
    <property type="entry name" value="Caspase-related_regulators"/>
</dbReference>
<dbReference type="Pfam" id="PF13181">
    <property type="entry name" value="TPR_8"/>
    <property type="match status" value="1"/>
</dbReference>
<dbReference type="AlphaFoldDB" id="A0A2S9QA61"/>
<dbReference type="Proteomes" id="UP000237682">
    <property type="component" value="Unassembled WGS sequence"/>
</dbReference>
<dbReference type="SUPFAM" id="SSF52129">
    <property type="entry name" value="Caspase-like"/>
    <property type="match status" value="1"/>
</dbReference>
<feature type="repeat" description="TPR" evidence="1">
    <location>
        <begin position="154"/>
        <end position="187"/>
    </location>
</feature>
<proteinExistence type="predicted"/>
<dbReference type="SUPFAM" id="SSF48452">
    <property type="entry name" value="TPR-like"/>
    <property type="match status" value="2"/>
</dbReference>
<sequence>MDWLEKPGHTAMRRLKRPILGTFLVVVLGIGTIGSTTALGQTKLSAAELQRYIDICFKAKDGNENVAACTAALSASDKQLSKPNRAMVLYSRAIGYTKLLQFDPAVVDVTKALALTPQSARHYTLRALLYRKQGKNDLALADFNEAVNKGAKGAGDYADRGRSYFDVGNYEKALADFDTSLRTAPDNAMVHGYRGVTLLRLGRINEAVADLTFQIEKGGNNVIPGDYTHRGFALIELGKPDEAKADFAKAEALATAKIEGTGTPEAYLYVDRAFARALGDNPDGAIADVSRYLSTQAQAADAFQARALAYAAKRNYRDALADFSQAINLDRKKLFILRQRGDVYLAAGQPELAIADYQAQLSQIAGNALAMAGLEKAKQAMAAKLQASTVPPQGNTSPATLGAPPSQAKAELGRRVALVIGNSAYAHVAALPNPKNDAAKVADTLRKIGFAEVTLVEDTDFRSLNRALQDFAGQADGADWAVIYYAGHGIEIANTNYLVPVDARLASDRDVTFEAVPLDRVMAASEGAKGMRLVILDACRNNPFLANMTRKTATRAVSRGLSRVEPDGGTLVVYAAKAGEVALDGSGGNSPFVTALTANLQKPGIEIGKLFRLVRDDVMKATDRKQEPFTYGSLPGEDFVFNPG</sequence>
<comment type="caution">
    <text evidence="3">The sequence shown here is derived from an EMBL/GenBank/DDBJ whole genome shotgun (WGS) entry which is preliminary data.</text>
</comment>
<dbReference type="InterPro" id="IPR011990">
    <property type="entry name" value="TPR-like_helical_dom_sf"/>
</dbReference>
<dbReference type="InterPro" id="IPR029030">
    <property type="entry name" value="Caspase-like_dom_sf"/>
</dbReference>
<dbReference type="Gene3D" id="3.40.50.1460">
    <property type="match status" value="1"/>
</dbReference>
<feature type="domain" description="Caspase family p20" evidence="2">
    <location>
        <begin position="413"/>
        <end position="543"/>
    </location>
</feature>
<protein>
    <recommendedName>
        <fullName evidence="2">Caspase family p20 domain-containing protein</fullName>
    </recommendedName>
</protein>
<keyword evidence="4" id="KW-1185">Reference proteome</keyword>
<reference evidence="3 4" key="1">
    <citation type="submission" date="2018-02" db="EMBL/GenBank/DDBJ databases">
        <title>Whole genome sequencing of endophytic bacterium.</title>
        <authorList>
            <person name="Eedara R."/>
            <person name="Podile A.R."/>
        </authorList>
    </citation>
    <scope>NUCLEOTIDE SEQUENCE [LARGE SCALE GENOMIC DNA]</scope>
    <source>
        <strain evidence="3 4">RP1T</strain>
    </source>
</reference>
<dbReference type="PROSITE" id="PS50005">
    <property type="entry name" value="TPR"/>
    <property type="match status" value="2"/>
</dbReference>
<dbReference type="InterPro" id="IPR011600">
    <property type="entry name" value="Pept_C14_caspase"/>
</dbReference>
<dbReference type="PANTHER" id="PTHR22576">
    <property type="entry name" value="MUCOSA ASSOCIATED LYMPHOID TISSUE LYMPHOMA TRANSLOCATION PROTEIN 1/PARACASPASE"/>
    <property type="match status" value="1"/>
</dbReference>
<dbReference type="OrthoDB" id="9816009at2"/>
<dbReference type="InterPro" id="IPR019734">
    <property type="entry name" value="TPR_rpt"/>
</dbReference>
<dbReference type="Pfam" id="PF00656">
    <property type="entry name" value="Peptidase_C14"/>
    <property type="match status" value="1"/>
</dbReference>
<dbReference type="GO" id="GO:0006508">
    <property type="term" value="P:proteolysis"/>
    <property type="evidence" value="ECO:0007669"/>
    <property type="project" value="InterPro"/>
</dbReference>
<dbReference type="GO" id="GO:0004197">
    <property type="term" value="F:cysteine-type endopeptidase activity"/>
    <property type="evidence" value="ECO:0007669"/>
    <property type="project" value="InterPro"/>
</dbReference>
<dbReference type="InterPro" id="IPR001309">
    <property type="entry name" value="Pept_C14_p20"/>
</dbReference>
<dbReference type="Gene3D" id="1.25.40.10">
    <property type="entry name" value="Tetratricopeptide repeat domain"/>
    <property type="match status" value="2"/>
</dbReference>